<dbReference type="Proteomes" id="UP000237073">
    <property type="component" value="Unassembled WGS sequence"/>
</dbReference>
<gene>
    <name evidence="2" type="ORF">CHU32_14515</name>
    <name evidence="1" type="ORF">CHU33_15225</name>
</gene>
<evidence type="ECO:0000313" key="1">
    <source>
        <dbReference type="EMBL" id="POP43685.1"/>
    </source>
</evidence>
<organism evidence="2 4">
    <name type="scientific">Superficieibacter electus</name>
    <dbReference type="NCBI Taxonomy" id="2022662"/>
    <lineage>
        <taxon>Bacteria</taxon>
        <taxon>Pseudomonadati</taxon>
        <taxon>Pseudomonadota</taxon>
        <taxon>Gammaproteobacteria</taxon>
        <taxon>Enterobacterales</taxon>
        <taxon>Enterobacteriaceae</taxon>
        <taxon>Superficieibacter</taxon>
    </lineage>
</organism>
<dbReference type="EMBL" id="PQGD01000011">
    <property type="protein sequence ID" value="POP48214.1"/>
    <property type="molecule type" value="Genomic_DNA"/>
</dbReference>
<proteinExistence type="predicted"/>
<comment type="caution">
    <text evidence="2">The sequence shown here is derived from an EMBL/GenBank/DDBJ whole genome shotgun (WGS) entry which is preliminary data.</text>
</comment>
<dbReference type="EMBL" id="PQGE01000013">
    <property type="protein sequence ID" value="POP43685.1"/>
    <property type="molecule type" value="Genomic_DNA"/>
</dbReference>
<accession>A0A2P5GNV8</accession>
<dbReference type="OrthoDB" id="6636186at2"/>
<reference evidence="3 4" key="1">
    <citation type="submission" date="2018-01" db="EMBL/GenBank/DDBJ databases">
        <title>Superficieibacter electus gen. nov., sp. nov., an extended-spectrum beta-lactamase possessing member of the Enterobacteriaceae family, isolated from intensive care unit surfaces.</title>
        <authorList>
            <person name="Potter R.F."/>
            <person name="D'Souza A.W."/>
        </authorList>
    </citation>
    <scope>NUCLEOTIDE SEQUENCE [LARGE SCALE GENOMIC DNA]</scope>
    <source>
        <strain evidence="2 4">BP-1</strain>
        <strain evidence="1 3">BP-2</strain>
    </source>
</reference>
<dbReference type="Proteomes" id="UP000247005">
    <property type="component" value="Unassembled WGS sequence"/>
</dbReference>
<protein>
    <submittedName>
        <fullName evidence="2">Uncharacterized protein</fullName>
    </submittedName>
</protein>
<sequence length="318" mass="36064">MFAQVQPTLSEAWHNHQMLNRLTKMEADHYRKLDAIQDKELLESLLLLAIKSPQTNTPESAFRYLSGRISPFAAPSVGDDKYSTRSFFTLAIKHYNARAIRAFSHTLSGDAKQTQTNRATLRDDNPLFNMYMGLNGDRLFGDENLAANLVAARDISTTLLSLMPELLTEPTYAKAIDTGDGELLRLLWHRHPPSDPVLRLEAMSAIPETAELTWQILKQPSLLEATDRSGRRVLDFIVRFGNPTAIQALINARAIDWQRFTAPQEKTTPLLLATWRLKYEGDNDTWRLVLKDMLVQKTPLTDEQIARVLTDGLTTEDF</sequence>
<keyword evidence="3" id="KW-1185">Reference proteome</keyword>
<evidence type="ECO:0000313" key="4">
    <source>
        <dbReference type="Proteomes" id="UP000247005"/>
    </source>
</evidence>
<dbReference type="AlphaFoldDB" id="A0A2P5GNV8"/>
<evidence type="ECO:0000313" key="3">
    <source>
        <dbReference type="Proteomes" id="UP000237073"/>
    </source>
</evidence>
<evidence type="ECO:0000313" key="2">
    <source>
        <dbReference type="EMBL" id="POP48214.1"/>
    </source>
</evidence>
<name>A0A2P5GNV8_9ENTR</name>